<dbReference type="GO" id="GO:0005886">
    <property type="term" value="C:plasma membrane"/>
    <property type="evidence" value="ECO:0007669"/>
    <property type="project" value="UniProtKB-SubCell"/>
</dbReference>
<name>A0A6J7EWE1_9ZZZZ</name>
<feature type="domain" description="ABC transmembrane type-2" evidence="9">
    <location>
        <begin position="24"/>
        <end position="251"/>
    </location>
</feature>
<feature type="transmembrane region" description="Helical" evidence="8">
    <location>
        <begin position="230"/>
        <end position="249"/>
    </location>
</feature>
<organism evidence="10">
    <name type="scientific">freshwater metagenome</name>
    <dbReference type="NCBI Taxonomy" id="449393"/>
    <lineage>
        <taxon>unclassified sequences</taxon>
        <taxon>metagenomes</taxon>
        <taxon>ecological metagenomes</taxon>
    </lineage>
</organism>
<comment type="subcellular location">
    <subcellularLocation>
        <location evidence="1">Cell inner membrane</location>
        <topology evidence="1">Multi-pass membrane protein</topology>
    </subcellularLocation>
</comment>
<feature type="transmembrane region" description="Helical" evidence="8">
    <location>
        <begin position="172"/>
        <end position="190"/>
    </location>
</feature>
<feature type="transmembrane region" description="Helical" evidence="8">
    <location>
        <begin position="23"/>
        <end position="44"/>
    </location>
</feature>
<evidence type="ECO:0000256" key="8">
    <source>
        <dbReference type="SAM" id="Phobius"/>
    </source>
</evidence>
<gene>
    <name evidence="10" type="ORF">UFOPK3376_02553</name>
</gene>
<keyword evidence="2" id="KW-0813">Transport</keyword>
<dbReference type="PANTHER" id="PTHR30413:SF8">
    <property type="entry name" value="TRANSPORT PERMEASE PROTEIN"/>
    <property type="match status" value="1"/>
</dbReference>
<evidence type="ECO:0000256" key="1">
    <source>
        <dbReference type="ARBA" id="ARBA00004429"/>
    </source>
</evidence>
<dbReference type="AlphaFoldDB" id="A0A6J7EWE1"/>
<keyword evidence="3" id="KW-1003">Cell membrane</keyword>
<dbReference type="PROSITE" id="PS51012">
    <property type="entry name" value="ABC_TM2"/>
    <property type="match status" value="1"/>
</dbReference>
<dbReference type="InterPro" id="IPR013525">
    <property type="entry name" value="ABC2_TM"/>
</dbReference>
<accession>A0A6J7EWE1</accession>
<dbReference type="EMBL" id="CAFBLP010000086">
    <property type="protein sequence ID" value="CAB4888032.1"/>
    <property type="molecule type" value="Genomic_DNA"/>
</dbReference>
<feature type="transmembrane region" description="Helical" evidence="8">
    <location>
        <begin position="105"/>
        <end position="132"/>
    </location>
</feature>
<evidence type="ECO:0000256" key="2">
    <source>
        <dbReference type="ARBA" id="ARBA00022448"/>
    </source>
</evidence>
<sequence length="259" mass="28924">MAHRNLLYLLSLKELRTRYKKSVLGWAWSLLNPLSQMLIFTVIFKYVFKQNPLPGDPSGLRNFPLYFLAGLLPYNFFAITVGVSMGAVQGGASLIKKVQFPHEHLVFSVVIAQFVTLMIELAILTAALLLAGSMVLPWLPVMLAVMCMLALFTTGVALVLAAANVFYHDVNYLWSIVSQLLFYATPIIYFPQAISLRPLVLLANYGPTGSFITAAHNIMYDHRVPSAGRLLELVVLGFGMFFIGVWVFNRLSPKFAEEM</sequence>
<dbReference type="GO" id="GO:0015920">
    <property type="term" value="P:lipopolysaccharide transport"/>
    <property type="evidence" value="ECO:0007669"/>
    <property type="project" value="TreeGrafter"/>
</dbReference>
<evidence type="ECO:0000256" key="4">
    <source>
        <dbReference type="ARBA" id="ARBA00022519"/>
    </source>
</evidence>
<keyword evidence="7 8" id="KW-0472">Membrane</keyword>
<proteinExistence type="predicted"/>
<evidence type="ECO:0000256" key="6">
    <source>
        <dbReference type="ARBA" id="ARBA00022989"/>
    </source>
</evidence>
<protein>
    <submittedName>
        <fullName evidence="10">Unannotated protein</fullName>
    </submittedName>
</protein>
<dbReference type="GO" id="GO:0140359">
    <property type="term" value="F:ABC-type transporter activity"/>
    <property type="evidence" value="ECO:0007669"/>
    <property type="project" value="InterPro"/>
</dbReference>
<dbReference type="Pfam" id="PF01061">
    <property type="entry name" value="ABC2_membrane"/>
    <property type="match status" value="1"/>
</dbReference>
<feature type="transmembrane region" description="Helical" evidence="8">
    <location>
        <begin position="64"/>
        <end position="84"/>
    </location>
</feature>
<keyword evidence="5 8" id="KW-0812">Transmembrane</keyword>
<evidence type="ECO:0000313" key="10">
    <source>
        <dbReference type="EMBL" id="CAB4888032.1"/>
    </source>
</evidence>
<evidence type="ECO:0000256" key="3">
    <source>
        <dbReference type="ARBA" id="ARBA00022475"/>
    </source>
</evidence>
<keyword evidence="6 8" id="KW-1133">Transmembrane helix</keyword>
<keyword evidence="4" id="KW-0997">Cell inner membrane</keyword>
<dbReference type="InterPro" id="IPR047817">
    <property type="entry name" value="ABC2_TM_bact-type"/>
</dbReference>
<feature type="transmembrane region" description="Helical" evidence="8">
    <location>
        <begin position="138"/>
        <end position="160"/>
    </location>
</feature>
<reference evidence="10" key="1">
    <citation type="submission" date="2020-05" db="EMBL/GenBank/DDBJ databases">
        <authorList>
            <person name="Chiriac C."/>
            <person name="Salcher M."/>
            <person name="Ghai R."/>
            <person name="Kavagutti S V."/>
        </authorList>
    </citation>
    <scope>NUCLEOTIDE SEQUENCE</scope>
</reference>
<evidence type="ECO:0000259" key="9">
    <source>
        <dbReference type="PROSITE" id="PS51012"/>
    </source>
</evidence>
<evidence type="ECO:0000256" key="5">
    <source>
        <dbReference type="ARBA" id="ARBA00022692"/>
    </source>
</evidence>
<dbReference type="PANTHER" id="PTHR30413">
    <property type="entry name" value="INNER MEMBRANE TRANSPORT PERMEASE"/>
    <property type="match status" value="1"/>
</dbReference>
<evidence type="ECO:0000256" key="7">
    <source>
        <dbReference type="ARBA" id="ARBA00023136"/>
    </source>
</evidence>